<proteinExistence type="predicted"/>
<evidence type="ECO:0000259" key="1">
    <source>
        <dbReference type="SMART" id="SM00858"/>
    </source>
</evidence>
<evidence type="ECO:0000313" key="2">
    <source>
        <dbReference type="EMBL" id="MFC4563614.1"/>
    </source>
</evidence>
<dbReference type="Proteomes" id="UP001595923">
    <property type="component" value="Unassembled WGS sequence"/>
</dbReference>
<dbReference type="EMBL" id="JBHSFQ010000016">
    <property type="protein sequence ID" value="MFC4563614.1"/>
    <property type="molecule type" value="Genomic_DNA"/>
</dbReference>
<protein>
    <submittedName>
        <fullName evidence="2">Flp pilus assembly protein CpaB</fullName>
    </submittedName>
</protein>
<dbReference type="RefSeq" id="WP_378576062.1">
    <property type="nucleotide sequence ID" value="NZ_JBHSFQ010000016.1"/>
</dbReference>
<dbReference type="CDD" id="cd11614">
    <property type="entry name" value="SAF_CpaB_FlgA_like"/>
    <property type="match status" value="1"/>
</dbReference>
<name>A0ABV9E0B9_9ACTN</name>
<comment type="caution">
    <text evidence="2">The sequence shown here is derived from an EMBL/GenBank/DDBJ whole genome shotgun (WGS) entry which is preliminary data.</text>
</comment>
<feature type="domain" description="SAF" evidence="1">
    <location>
        <begin position="53"/>
        <end position="115"/>
    </location>
</feature>
<sequence>MRSRSLPSGHRATAPHAAALLLARHRRTAGAVCAVLAAVGAVLLIRPPPAATTDVLVAARGLTAVSPIAPGDLVPRSLPAAAVPEHAVPADSDPAGRSLAGPMSRGEVLTRTRLADPPAAAHGPHMVAAPVRVTDPGAVALLRPGSRVDILAAASDPAADLGGPGAARPADTVVADRPVIAVPDPAGSGTDPGGLLVVAVTPGEARDLAGYAAAGSLSITIRG</sequence>
<dbReference type="SMART" id="SM00858">
    <property type="entry name" value="SAF"/>
    <property type="match status" value="1"/>
</dbReference>
<dbReference type="InterPro" id="IPR013974">
    <property type="entry name" value="SAF"/>
</dbReference>
<keyword evidence="3" id="KW-1185">Reference proteome</keyword>
<evidence type="ECO:0000313" key="3">
    <source>
        <dbReference type="Proteomes" id="UP001595923"/>
    </source>
</evidence>
<accession>A0ABV9E0B9</accession>
<gene>
    <name evidence="2" type="ORF">ACFO4E_17240</name>
</gene>
<organism evidence="2 3">
    <name type="scientific">Nocardiopsis mangrovi</name>
    <dbReference type="NCBI Taxonomy" id="1179818"/>
    <lineage>
        <taxon>Bacteria</taxon>
        <taxon>Bacillati</taxon>
        <taxon>Actinomycetota</taxon>
        <taxon>Actinomycetes</taxon>
        <taxon>Streptosporangiales</taxon>
        <taxon>Nocardiopsidaceae</taxon>
        <taxon>Nocardiopsis</taxon>
    </lineage>
</organism>
<reference evidence="3" key="1">
    <citation type="journal article" date="2019" name="Int. J. Syst. Evol. Microbiol.">
        <title>The Global Catalogue of Microorganisms (GCM) 10K type strain sequencing project: providing services to taxonomists for standard genome sequencing and annotation.</title>
        <authorList>
            <consortium name="The Broad Institute Genomics Platform"/>
            <consortium name="The Broad Institute Genome Sequencing Center for Infectious Disease"/>
            <person name="Wu L."/>
            <person name="Ma J."/>
        </authorList>
    </citation>
    <scope>NUCLEOTIDE SEQUENCE [LARGE SCALE GENOMIC DNA]</scope>
    <source>
        <strain evidence="3">XZYJ18</strain>
    </source>
</reference>